<proteinExistence type="predicted"/>
<dbReference type="PANTHER" id="PTHR34180:SF1">
    <property type="entry name" value="BETA-ALANYL-DOPAMINE_CARCININE HYDROLASE"/>
    <property type="match status" value="1"/>
</dbReference>
<dbReference type="GO" id="GO:0016740">
    <property type="term" value="F:transferase activity"/>
    <property type="evidence" value="ECO:0007669"/>
    <property type="project" value="UniProtKB-KW"/>
</dbReference>
<dbReference type="AlphaFoldDB" id="A0A0H3HH15"/>
<dbReference type="InterPro" id="IPR005079">
    <property type="entry name" value="Peptidase_C45_hydrolase"/>
</dbReference>
<organism evidence="2 3">
    <name type="scientific">Klebsiella michiganensis (strain ATCC 8724 / DSM 4798 / JCM 20051 / NBRC 3318 / NRRL B-199 / KCTC 1686 / BUCSAV 143 / CCM 1901)</name>
    <dbReference type="NCBI Taxonomy" id="1006551"/>
    <lineage>
        <taxon>Bacteria</taxon>
        <taxon>Pseudomonadati</taxon>
        <taxon>Pseudomonadota</taxon>
        <taxon>Gammaproteobacteria</taxon>
        <taxon>Enterobacterales</taxon>
        <taxon>Enterobacteriaceae</taxon>
        <taxon>Klebsiella/Raoultella group</taxon>
        <taxon>Klebsiella</taxon>
    </lineage>
</organism>
<dbReference type="Pfam" id="PF03417">
    <property type="entry name" value="AAT"/>
    <property type="match status" value="1"/>
</dbReference>
<dbReference type="InterPro" id="IPR047801">
    <property type="entry name" value="Peptidase_C45"/>
</dbReference>
<evidence type="ECO:0000259" key="1">
    <source>
        <dbReference type="Pfam" id="PF03417"/>
    </source>
</evidence>
<dbReference type="NCBIfam" id="NF040521">
    <property type="entry name" value="C45_proenzyme"/>
    <property type="match status" value="1"/>
</dbReference>
<dbReference type="EMBL" id="CP003218">
    <property type="protein sequence ID" value="AEX05831.1"/>
    <property type="molecule type" value="Genomic_DNA"/>
</dbReference>
<dbReference type="HOGENOM" id="CLU_070782_0_0_6"/>
<keyword evidence="2" id="KW-0808">Transferase</keyword>
<dbReference type="Proteomes" id="UP000007843">
    <property type="component" value="Chromosome"/>
</dbReference>
<accession>A0A0H3HH15</accession>
<evidence type="ECO:0000313" key="3">
    <source>
        <dbReference type="Proteomes" id="UP000007843"/>
    </source>
</evidence>
<dbReference type="KEGG" id="kox:KOX_20545"/>
<sequence>MKKIDISGSPFEIGLRLGELGREAWHQKLMLTSLWQTVMTLQASPETRLMRAEAQRHYPHIWQELEGLAQGLEATVDQVFAWNCRGDLVRSTSDGCTTVAGVNAAGERIIAHNEDGFPQLRDECLLATITPSRGLSFTSFAYPGSICGHTFAVNEKGIVNTVNNIRAVHRPQGLPRQILARASLNANTLDETITILTGQPRSGAFHHTLGQLGDARLFSVEATGQGCSVLPLTTVAGHANHLVHAALAGVEQIVTDSSASRQLRLVQWRETQPPFDAAAAKNILSDTHDAELPIYRLAADDPDEENTLATAVFTLDANHVRWQIFDINRDDAKFHGEVRG</sequence>
<evidence type="ECO:0000313" key="2">
    <source>
        <dbReference type="EMBL" id="AEX05831.1"/>
    </source>
</evidence>
<dbReference type="InterPro" id="IPR047794">
    <property type="entry name" value="C45_proenzyme-like"/>
</dbReference>
<dbReference type="PANTHER" id="PTHR34180">
    <property type="entry name" value="PEPTIDASE C45"/>
    <property type="match status" value="1"/>
</dbReference>
<dbReference type="Gene3D" id="3.60.60.10">
    <property type="entry name" value="Penicillin V Acylase, Chain A"/>
    <property type="match status" value="1"/>
</dbReference>
<gene>
    <name evidence="2" type="ordered locus">KOX_20545</name>
</gene>
<dbReference type="PATRIC" id="fig|1006551.4.peg.4113"/>
<dbReference type="RefSeq" id="WP_014229366.1">
    <property type="nucleotide sequence ID" value="NC_016612.1"/>
</dbReference>
<name>A0A0H3HH15_KLEM8</name>
<reference evidence="2 3" key="1">
    <citation type="journal article" date="2012" name="J. Bacteriol.">
        <title>Complete genome sequence of Klebsiella oxytoca KCTC 1686, used in production of 2,3-butanediol.</title>
        <authorList>
            <person name="Shin S.H."/>
            <person name="Kim S."/>
            <person name="Kim J.Y."/>
            <person name="Lee S."/>
            <person name="Um Y."/>
            <person name="Oh M.K."/>
            <person name="Kim Y.R."/>
            <person name="Lee J."/>
            <person name="Yang K.S."/>
        </authorList>
    </citation>
    <scope>NUCLEOTIDE SEQUENCE [LARGE SCALE GENOMIC DNA]</scope>
    <source>
        <strain evidence="3">ATCC 8724 / DSM 4798 / JCM 20051 / NBRC 3318 / NRRL B-199 / KCTC 1686</strain>
    </source>
</reference>
<feature type="domain" description="Peptidase C45 hydrolase" evidence="1">
    <location>
        <begin position="105"/>
        <end position="320"/>
    </location>
</feature>
<protein>
    <submittedName>
        <fullName evidence="2">Peptidase C45 acyl-coenzyme A:6-aminopenicillanic acid acyl-transferase</fullName>
    </submittedName>
</protein>